<name>A0AAE3B5R8_9RHOB</name>
<accession>A0AAE3B5R8</accession>
<keyword evidence="2" id="KW-1185">Reference proteome</keyword>
<dbReference type="RefSeq" id="WP_203241923.1">
    <property type="nucleotide sequence ID" value="NZ_JAFBRH010000002.1"/>
</dbReference>
<evidence type="ECO:0000313" key="1">
    <source>
        <dbReference type="EMBL" id="MBM1713532.1"/>
    </source>
</evidence>
<dbReference type="InterPro" id="IPR023373">
    <property type="entry name" value="YmcC_sf"/>
</dbReference>
<sequence length="206" mass="22258">MALTLAGCSNPALQERTFGILTGEPVQETPTQFPRFQPVLQAGKGPALNVRVTETGVRGGFLREAKRGNIESWLGNDGVSLTFDRGVLHGTRGIGAGLLASDVSQVANAVLAGRSGEVQRIHTYLNGNDQAVSRAYSCTITNQGSETIDLDTGATSTRRMLENCRNLDQAFTNTYWVDPRRGTIVQSRQWGGEDIGELAITKVFNF</sequence>
<dbReference type="Pfam" id="PF11102">
    <property type="entry name" value="YjbF"/>
    <property type="match status" value="1"/>
</dbReference>
<dbReference type="InterPro" id="IPR021308">
    <property type="entry name" value="GfcB"/>
</dbReference>
<keyword evidence="1" id="KW-0449">Lipoprotein</keyword>
<dbReference type="EMBL" id="JAFBRM010000002">
    <property type="protein sequence ID" value="MBM1713532.1"/>
    <property type="molecule type" value="Genomic_DNA"/>
</dbReference>
<dbReference type="Proteomes" id="UP000732193">
    <property type="component" value="Unassembled WGS sequence"/>
</dbReference>
<comment type="caution">
    <text evidence="1">The sequence shown here is derived from an EMBL/GenBank/DDBJ whole genome shotgun (WGS) entry which is preliminary data.</text>
</comment>
<reference evidence="1 2" key="1">
    <citation type="submission" date="2021-01" db="EMBL/GenBank/DDBJ databases">
        <title>Diatom-associated Roseobacters Show Island Model of Population Structure.</title>
        <authorList>
            <person name="Qu L."/>
            <person name="Feng X."/>
            <person name="Chen Y."/>
            <person name="Li L."/>
            <person name="Wang X."/>
            <person name="Hu Z."/>
            <person name="Wang H."/>
            <person name="Luo H."/>
        </authorList>
    </citation>
    <scope>NUCLEOTIDE SEQUENCE [LARGE SCALE GENOMIC DNA]</scope>
    <source>
        <strain evidence="1 2">TR60-84</strain>
    </source>
</reference>
<dbReference type="SUPFAM" id="SSF159270">
    <property type="entry name" value="YmcC-like"/>
    <property type="match status" value="1"/>
</dbReference>
<organism evidence="1 2">
    <name type="scientific">Sulfitobacter geojensis</name>
    <dbReference type="NCBI Taxonomy" id="1342299"/>
    <lineage>
        <taxon>Bacteria</taxon>
        <taxon>Pseudomonadati</taxon>
        <taxon>Pseudomonadota</taxon>
        <taxon>Alphaproteobacteria</taxon>
        <taxon>Rhodobacterales</taxon>
        <taxon>Roseobacteraceae</taxon>
        <taxon>Sulfitobacter</taxon>
    </lineage>
</organism>
<evidence type="ECO:0000313" key="2">
    <source>
        <dbReference type="Proteomes" id="UP000732193"/>
    </source>
</evidence>
<gene>
    <name evidence="1" type="ORF">JQV55_08165</name>
</gene>
<dbReference type="AlphaFoldDB" id="A0AAE3B5R8"/>
<dbReference type="Gene3D" id="2.40.360.10">
    <property type="entry name" value="YmcC-like"/>
    <property type="match status" value="1"/>
</dbReference>
<protein>
    <submittedName>
        <fullName evidence="1">YjbF family lipoprotein</fullName>
    </submittedName>
</protein>
<proteinExistence type="predicted"/>